<evidence type="ECO:0000313" key="2">
    <source>
        <dbReference type="Proteomes" id="UP000604730"/>
    </source>
</evidence>
<keyword evidence="2" id="KW-1185">Reference proteome</keyword>
<reference evidence="1 2" key="1">
    <citation type="submission" date="2021-01" db="EMBL/GenBank/DDBJ databases">
        <title>Isolation and description of Catonella massiliensis sp. nov., a novel Catonella species, isolated from a stable periodontitis subject.</title>
        <authorList>
            <person name="Antezack A."/>
            <person name="Boxberger M."/>
            <person name="La Scola B."/>
            <person name="Monnet-Corti V."/>
        </authorList>
    </citation>
    <scope>NUCLEOTIDE SEQUENCE [LARGE SCALE GENOMIC DNA]</scope>
    <source>
        <strain evidence="1 2">Marseille-Q4567</strain>
    </source>
</reference>
<dbReference type="EMBL" id="JAEPRJ010000001">
    <property type="protein sequence ID" value="MBK5897587.1"/>
    <property type="molecule type" value="Genomic_DNA"/>
</dbReference>
<accession>A0ABS1J0J5</accession>
<comment type="caution">
    <text evidence="1">The sequence shown here is derived from an EMBL/GenBank/DDBJ whole genome shotgun (WGS) entry which is preliminary data.</text>
</comment>
<dbReference type="Proteomes" id="UP000604730">
    <property type="component" value="Unassembled WGS sequence"/>
</dbReference>
<sequence>MRNKIKVALIIIFFLILAAGGLVMASGLKEVKVKGNIYYTDDKLKDELKKYYVKGNTILTYLRLKYDKSITIPFVDEIDVDLTGLHSIVIDTTEKEVVGCLPFMGEFICFDKDGIMVGSIPKEKDNIPVVTGIIYDTAVFNKPIAAKNAEVFELTLNITQLIKKYGLEINRIEFGDNLSIKLYEKDVKILLGRRKHFDEQISNLVEILPKTKGMKGTLHMEDFSETNKRVIFEADK</sequence>
<proteinExistence type="predicted"/>
<organism evidence="1 2">
    <name type="scientific">Catonella massiliensis</name>
    <dbReference type="NCBI Taxonomy" id="2799636"/>
    <lineage>
        <taxon>Bacteria</taxon>
        <taxon>Bacillati</taxon>
        <taxon>Bacillota</taxon>
        <taxon>Clostridia</taxon>
        <taxon>Lachnospirales</taxon>
        <taxon>Lachnospiraceae</taxon>
        <taxon>Catonella</taxon>
    </lineage>
</organism>
<evidence type="ECO:0000313" key="1">
    <source>
        <dbReference type="EMBL" id="MBK5897587.1"/>
    </source>
</evidence>
<name>A0ABS1J0J5_9FIRM</name>
<evidence type="ECO:0008006" key="3">
    <source>
        <dbReference type="Google" id="ProtNLM"/>
    </source>
</evidence>
<gene>
    <name evidence="1" type="ORF">JJN12_07320</name>
</gene>
<protein>
    <recommendedName>
        <fullName evidence="3">FtsQ-type POTRA domain-containing protein</fullName>
    </recommendedName>
</protein>
<dbReference type="RefSeq" id="WP_208429061.1">
    <property type="nucleotide sequence ID" value="NZ_JAEPRJ010000001.1"/>
</dbReference>